<comment type="caution">
    <text evidence="2">The sequence shown here is derived from an EMBL/GenBank/DDBJ whole genome shotgun (WGS) entry which is preliminary data.</text>
</comment>
<sequence length="124" mass="13262">MAAHVLTTPVTEHTMSAGDPTVTHPSSGGTEDSMLSPSELSTRRCQKRASTFALKRIFLACVFSIQLHKYSNKEIKAPNNQSQGAASPSILPHLSPVSHCLRPEVSSHKGIAKDSIQSRVSSAP</sequence>
<protein>
    <submittedName>
        <fullName evidence="2">Uncharacterized protein</fullName>
    </submittedName>
</protein>
<keyword evidence="3" id="KW-1185">Reference proteome</keyword>
<feature type="compositionally biased region" description="Polar residues" evidence="1">
    <location>
        <begin position="23"/>
        <end position="40"/>
    </location>
</feature>
<proteinExistence type="predicted"/>
<evidence type="ECO:0000313" key="3">
    <source>
        <dbReference type="Proteomes" id="UP001642360"/>
    </source>
</evidence>
<dbReference type="EMBL" id="CAUOFW020005851">
    <property type="protein sequence ID" value="CAK9171851.1"/>
    <property type="molecule type" value="Genomic_DNA"/>
</dbReference>
<evidence type="ECO:0000313" key="2">
    <source>
        <dbReference type="EMBL" id="CAK9171851.1"/>
    </source>
</evidence>
<organism evidence="2 3">
    <name type="scientific">Ilex paraguariensis</name>
    <name type="common">yerba mate</name>
    <dbReference type="NCBI Taxonomy" id="185542"/>
    <lineage>
        <taxon>Eukaryota</taxon>
        <taxon>Viridiplantae</taxon>
        <taxon>Streptophyta</taxon>
        <taxon>Embryophyta</taxon>
        <taxon>Tracheophyta</taxon>
        <taxon>Spermatophyta</taxon>
        <taxon>Magnoliopsida</taxon>
        <taxon>eudicotyledons</taxon>
        <taxon>Gunneridae</taxon>
        <taxon>Pentapetalae</taxon>
        <taxon>asterids</taxon>
        <taxon>campanulids</taxon>
        <taxon>Aquifoliales</taxon>
        <taxon>Aquifoliaceae</taxon>
        <taxon>Ilex</taxon>
    </lineage>
</organism>
<reference evidence="2 3" key="1">
    <citation type="submission" date="2024-02" db="EMBL/GenBank/DDBJ databases">
        <authorList>
            <person name="Vignale AGUSTIN F."/>
            <person name="Sosa J E."/>
            <person name="Modenutti C."/>
        </authorList>
    </citation>
    <scope>NUCLEOTIDE SEQUENCE [LARGE SCALE GENOMIC DNA]</scope>
</reference>
<dbReference type="AlphaFoldDB" id="A0ABC8TSE2"/>
<feature type="region of interest" description="Disordered" evidence="1">
    <location>
        <begin position="73"/>
        <end position="124"/>
    </location>
</feature>
<name>A0ABC8TSE2_9AQUA</name>
<evidence type="ECO:0000256" key="1">
    <source>
        <dbReference type="SAM" id="MobiDB-lite"/>
    </source>
</evidence>
<accession>A0ABC8TSE2</accession>
<feature type="region of interest" description="Disordered" evidence="1">
    <location>
        <begin position="1"/>
        <end position="42"/>
    </location>
</feature>
<dbReference type="Proteomes" id="UP001642360">
    <property type="component" value="Unassembled WGS sequence"/>
</dbReference>
<feature type="compositionally biased region" description="Polar residues" evidence="1">
    <location>
        <begin position="115"/>
        <end position="124"/>
    </location>
</feature>
<gene>
    <name evidence="2" type="ORF">ILEXP_LOCUS41458</name>
</gene>